<sequence>MKRLLMAAAIAALTLAMGLPAMADRPHHGGYYGPQVHHHYHRHDYRADRGRHHHKHRAYRKHRYHRAGPPRHVVEHHYYSERPRRHYYRGHTDIPLVTVDGYPLLRIQVNH</sequence>
<keyword evidence="3" id="KW-1185">Reference proteome</keyword>
<name>A0ABS9RVK0_9GAMM</name>
<evidence type="ECO:0000256" key="1">
    <source>
        <dbReference type="SAM" id="SignalP"/>
    </source>
</evidence>
<dbReference type="Proteomes" id="UP001202117">
    <property type="component" value="Unassembled WGS sequence"/>
</dbReference>
<comment type="caution">
    <text evidence="2">The sequence shown here is derived from an EMBL/GenBank/DDBJ whole genome shotgun (WGS) entry which is preliminary data.</text>
</comment>
<protein>
    <submittedName>
        <fullName evidence="2">Uncharacterized protein</fullName>
    </submittedName>
</protein>
<accession>A0ABS9RVK0</accession>
<evidence type="ECO:0000313" key="2">
    <source>
        <dbReference type="EMBL" id="MCH4563859.1"/>
    </source>
</evidence>
<evidence type="ECO:0000313" key="3">
    <source>
        <dbReference type="Proteomes" id="UP001202117"/>
    </source>
</evidence>
<proteinExistence type="predicted"/>
<feature type="chain" id="PRO_5045329460" evidence="1">
    <location>
        <begin position="24"/>
        <end position="111"/>
    </location>
</feature>
<dbReference type="EMBL" id="JAKVPY010000013">
    <property type="protein sequence ID" value="MCH4563859.1"/>
    <property type="molecule type" value="Genomic_DNA"/>
</dbReference>
<feature type="signal peptide" evidence="1">
    <location>
        <begin position="1"/>
        <end position="23"/>
    </location>
</feature>
<dbReference type="RefSeq" id="WP_240568494.1">
    <property type="nucleotide sequence ID" value="NZ_JAKVPY010000013.1"/>
</dbReference>
<organism evidence="2 3">
    <name type="scientific">Halomonas flagellata</name>
    <dbReference type="NCBI Taxonomy" id="2920385"/>
    <lineage>
        <taxon>Bacteria</taxon>
        <taxon>Pseudomonadati</taxon>
        <taxon>Pseudomonadota</taxon>
        <taxon>Gammaproteobacteria</taxon>
        <taxon>Oceanospirillales</taxon>
        <taxon>Halomonadaceae</taxon>
        <taxon>Halomonas</taxon>
    </lineage>
</organism>
<gene>
    <name evidence="2" type="ORF">MKP05_12050</name>
</gene>
<keyword evidence="1" id="KW-0732">Signal</keyword>
<reference evidence="2 3" key="1">
    <citation type="submission" date="2022-02" db="EMBL/GenBank/DDBJ databases">
        <title>Halomonas fukangensis sp. nov., a halophilic bacterium isolated from a bulk soil of Kalidium foliatum at Fukang.</title>
        <authorList>
            <person name="Huang Y."/>
        </authorList>
    </citation>
    <scope>NUCLEOTIDE SEQUENCE [LARGE SCALE GENOMIC DNA]</scope>
    <source>
        <strain evidence="2 3">EGI 63088</strain>
    </source>
</reference>